<dbReference type="GO" id="GO:0005886">
    <property type="term" value="C:plasma membrane"/>
    <property type="evidence" value="ECO:0007669"/>
    <property type="project" value="UniProtKB-SubCell"/>
</dbReference>
<keyword evidence="4 11" id="KW-1003">Cell membrane</keyword>
<feature type="transmembrane region" description="Helical" evidence="11">
    <location>
        <begin position="389"/>
        <end position="409"/>
    </location>
</feature>
<proteinExistence type="inferred from homology"/>
<dbReference type="KEGG" id="rama:IDM48_10670"/>
<evidence type="ECO:0000256" key="11">
    <source>
        <dbReference type="HAMAP-Rule" id="MF_01844"/>
    </source>
</evidence>
<feature type="transmembrane region" description="Helical" evidence="11">
    <location>
        <begin position="168"/>
        <end position="188"/>
    </location>
</feature>
<sequence length="444" mass="47164">MSNAILSRGSHRETTRITEILRKESVGGFILLGATVVALILANSPLQSFYFGLRDTYLGQDIGDFHLKLSLGHWAADGLLAVFFFLAGLELKKEFVVGDLRNPGKALVPVLAAAGGVAVPAVLYALINLNSSSEALGGWAIPAATDIAFAVAVLAVIGTHLPAALRTFLLTLAVVDDLIAIVIIALFYSSDLKIHYLLWALIPLVVYALIARLGERHFHLNPASSWFILLPLGGVVWALFLNSGIHATIAGVVLAFLIPVRPNRHTEQAGAHAGLAEVMEHRVRPISAGFCVPVFAFFSAGVAIGGWNGFTEALSQPIAVGIMVALVCGKVIGITGATWLITRLGKVNLDPDLKWIDVLGLASLGGIGFTVSLLIAELSFGIGSSYNDYAKIAILTASVLAAILGSLILSSRNRHFKKIEEKEKIDQNDDGVPDVFTDDGAKSH</sequence>
<dbReference type="PANTHER" id="PTHR30341">
    <property type="entry name" value="SODIUM ION/PROTON ANTIPORTER NHAA-RELATED"/>
    <property type="match status" value="1"/>
</dbReference>
<keyword evidence="2 11" id="KW-0813">Transport</keyword>
<evidence type="ECO:0000256" key="9">
    <source>
        <dbReference type="ARBA" id="ARBA00023136"/>
    </source>
</evidence>
<keyword evidence="8 11" id="KW-0406">Ion transport</keyword>
<dbReference type="AlphaFoldDB" id="A0A7H2BJE8"/>
<keyword evidence="14" id="KW-1185">Reference proteome</keyword>
<dbReference type="GO" id="GO:0015385">
    <property type="term" value="F:sodium:proton antiporter activity"/>
    <property type="evidence" value="ECO:0007669"/>
    <property type="project" value="UniProtKB-UniRule"/>
</dbReference>
<feature type="transmembrane region" description="Helical" evidence="11">
    <location>
        <begin position="194"/>
        <end position="211"/>
    </location>
</feature>
<evidence type="ECO:0000256" key="8">
    <source>
        <dbReference type="ARBA" id="ARBA00023065"/>
    </source>
</evidence>
<accession>A0A7H2BJE8</accession>
<evidence type="ECO:0000313" key="14">
    <source>
        <dbReference type="Proteomes" id="UP000516421"/>
    </source>
</evidence>
<keyword evidence="6 11" id="KW-1133">Transmembrane helix</keyword>
<evidence type="ECO:0000256" key="1">
    <source>
        <dbReference type="ARBA" id="ARBA00004429"/>
    </source>
</evidence>
<dbReference type="Proteomes" id="UP000516421">
    <property type="component" value="Chromosome"/>
</dbReference>
<evidence type="ECO:0000256" key="2">
    <source>
        <dbReference type="ARBA" id="ARBA00022448"/>
    </source>
</evidence>
<evidence type="ECO:0000256" key="6">
    <source>
        <dbReference type="ARBA" id="ARBA00022989"/>
    </source>
</evidence>
<keyword evidence="9 11" id="KW-0472">Membrane</keyword>
<dbReference type="EMBL" id="CP061538">
    <property type="protein sequence ID" value="QNV39794.1"/>
    <property type="molecule type" value="Genomic_DNA"/>
</dbReference>
<dbReference type="HAMAP" id="MF_01844">
    <property type="entry name" value="NhaA"/>
    <property type="match status" value="1"/>
</dbReference>
<comment type="catalytic activity">
    <reaction evidence="11">
        <text>Na(+)(in) + 2 H(+)(out) = Na(+)(out) + 2 H(+)(in)</text>
        <dbReference type="Rhea" id="RHEA:29251"/>
        <dbReference type="ChEBI" id="CHEBI:15378"/>
        <dbReference type="ChEBI" id="CHEBI:29101"/>
    </reaction>
</comment>
<dbReference type="Pfam" id="PF06965">
    <property type="entry name" value="Na_H_antiport_1"/>
    <property type="match status" value="1"/>
</dbReference>
<dbReference type="Gene3D" id="1.20.1530.10">
    <property type="entry name" value="Na+/H+ antiporter like domain"/>
    <property type="match status" value="1"/>
</dbReference>
<evidence type="ECO:0000256" key="12">
    <source>
        <dbReference type="SAM" id="MobiDB-lite"/>
    </source>
</evidence>
<feature type="transmembrane region" description="Helical" evidence="11">
    <location>
        <begin position="283"/>
        <end position="306"/>
    </location>
</feature>
<feature type="transmembrane region" description="Helical" evidence="11">
    <location>
        <begin position="245"/>
        <end position="262"/>
    </location>
</feature>
<feature type="transmembrane region" description="Helical" evidence="11">
    <location>
        <begin position="26"/>
        <end position="51"/>
    </location>
</feature>
<evidence type="ECO:0000256" key="7">
    <source>
        <dbReference type="ARBA" id="ARBA00023053"/>
    </source>
</evidence>
<evidence type="ECO:0000256" key="10">
    <source>
        <dbReference type="ARBA" id="ARBA00023201"/>
    </source>
</evidence>
<feature type="transmembrane region" description="Helical" evidence="11">
    <location>
        <begin position="361"/>
        <end position="383"/>
    </location>
</feature>
<feature type="transmembrane region" description="Helical" evidence="11">
    <location>
        <begin position="110"/>
        <end position="127"/>
    </location>
</feature>
<keyword evidence="7 11" id="KW-0915">Sodium</keyword>
<evidence type="ECO:0000313" key="13">
    <source>
        <dbReference type="EMBL" id="QNV39794.1"/>
    </source>
</evidence>
<comment type="subcellular location">
    <subcellularLocation>
        <location evidence="1">Cell inner membrane</location>
        <topology evidence="1">Multi-pass membrane protein</topology>
    </subcellularLocation>
    <subcellularLocation>
        <location evidence="11">Cell membrane</location>
        <topology evidence="11">Multi-pass membrane protein</topology>
    </subcellularLocation>
</comment>
<organism evidence="13 14">
    <name type="scientific">Rothia amarae</name>
    <dbReference type="NCBI Taxonomy" id="169480"/>
    <lineage>
        <taxon>Bacteria</taxon>
        <taxon>Bacillati</taxon>
        <taxon>Actinomycetota</taxon>
        <taxon>Actinomycetes</taxon>
        <taxon>Micrococcales</taxon>
        <taxon>Micrococcaceae</taxon>
        <taxon>Rothia</taxon>
    </lineage>
</organism>
<name>A0A7H2BJE8_9MICC</name>
<protein>
    <recommendedName>
        <fullName evidence="11">Na(+)/H(+) antiporter NhaA</fullName>
    </recommendedName>
    <alternativeName>
        <fullName evidence="11">Sodium/proton antiporter NhaA</fullName>
    </alternativeName>
</protein>
<dbReference type="RefSeq" id="WP_068171941.1">
    <property type="nucleotide sequence ID" value="NZ_CP061538.1"/>
</dbReference>
<dbReference type="PANTHER" id="PTHR30341:SF0">
    <property type="entry name" value="NA(+)_H(+) ANTIPORTER NHAA"/>
    <property type="match status" value="1"/>
</dbReference>
<gene>
    <name evidence="11 13" type="primary">nhaA</name>
    <name evidence="13" type="ORF">IDM48_10670</name>
</gene>
<reference evidence="13 14" key="1">
    <citation type="submission" date="2020-09" db="EMBL/GenBank/DDBJ databases">
        <title>Investigation of environmental microbe.</title>
        <authorList>
            <person name="Ou Y."/>
            <person name="Kang Q."/>
        </authorList>
    </citation>
    <scope>NUCLEOTIDE SEQUENCE [LARGE SCALE GENOMIC DNA]</scope>
    <source>
        <strain evidence="13 14">KJZ-9</strain>
    </source>
</reference>
<dbReference type="InterPro" id="IPR023171">
    <property type="entry name" value="Na/H_antiporter_dom_sf"/>
</dbReference>
<feature type="transmembrane region" description="Helical" evidence="11">
    <location>
        <begin position="139"/>
        <end position="161"/>
    </location>
</feature>
<comment type="function">
    <text evidence="11">Na(+)/H(+) antiporter that extrudes sodium in exchange for external protons.</text>
</comment>
<keyword evidence="5 11" id="KW-0812">Transmembrane</keyword>
<dbReference type="NCBIfam" id="TIGR00773">
    <property type="entry name" value="NhaA"/>
    <property type="match status" value="1"/>
</dbReference>
<comment type="similarity">
    <text evidence="11">Belongs to the NhaA Na(+)/H(+) (TC 2.A.33) antiporter family.</text>
</comment>
<feature type="transmembrane region" description="Helical" evidence="11">
    <location>
        <begin position="318"/>
        <end position="341"/>
    </location>
</feature>
<keyword evidence="3 11" id="KW-0050">Antiport</keyword>
<feature type="region of interest" description="Disordered" evidence="12">
    <location>
        <begin position="424"/>
        <end position="444"/>
    </location>
</feature>
<dbReference type="InterPro" id="IPR004670">
    <property type="entry name" value="NhaA"/>
</dbReference>
<evidence type="ECO:0000256" key="5">
    <source>
        <dbReference type="ARBA" id="ARBA00022692"/>
    </source>
</evidence>
<evidence type="ECO:0000256" key="4">
    <source>
        <dbReference type="ARBA" id="ARBA00022475"/>
    </source>
</evidence>
<keyword evidence="10 11" id="KW-0739">Sodium transport</keyword>
<evidence type="ECO:0000256" key="3">
    <source>
        <dbReference type="ARBA" id="ARBA00022449"/>
    </source>
</evidence>
<dbReference type="GO" id="GO:0006885">
    <property type="term" value="P:regulation of pH"/>
    <property type="evidence" value="ECO:0007669"/>
    <property type="project" value="UniProtKB-UniRule"/>
</dbReference>